<dbReference type="Proteomes" id="UP001224122">
    <property type="component" value="Unassembled WGS sequence"/>
</dbReference>
<dbReference type="RefSeq" id="WP_307411280.1">
    <property type="nucleotide sequence ID" value="NZ_JAUSTW010000007.1"/>
</dbReference>
<reference evidence="2 3" key="1">
    <citation type="submission" date="2023-07" db="EMBL/GenBank/DDBJ databases">
        <title>Genomic Encyclopedia of Type Strains, Phase IV (KMG-IV): sequencing the most valuable type-strain genomes for metagenomic binning, comparative biology and taxonomic classification.</title>
        <authorList>
            <person name="Goeker M."/>
        </authorList>
    </citation>
    <scope>NUCLEOTIDE SEQUENCE [LARGE SCALE GENOMIC DNA]</scope>
    <source>
        <strain evidence="2 3">DSM 27594</strain>
    </source>
</reference>
<gene>
    <name evidence="2" type="ORF">J2S10_004022</name>
</gene>
<dbReference type="Gene3D" id="3.40.50.300">
    <property type="entry name" value="P-loop containing nucleotide triphosphate hydrolases"/>
    <property type="match status" value="1"/>
</dbReference>
<evidence type="ECO:0000256" key="1">
    <source>
        <dbReference type="SAM" id="Coils"/>
    </source>
</evidence>
<dbReference type="SUPFAM" id="SSF52540">
    <property type="entry name" value="P-loop containing nucleoside triphosphate hydrolases"/>
    <property type="match status" value="1"/>
</dbReference>
<dbReference type="Pfam" id="PF03567">
    <property type="entry name" value="Sulfotransfer_2"/>
    <property type="match status" value="1"/>
</dbReference>
<dbReference type="EMBL" id="JAUSTW010000007">
    <property type="protein sequence ID" value="MDQ0200820.1"/>
    <property type="molecule type" value="Genomic_DNA"/>
</dbReference>
<sequence length="255" mass="30023">MEQQLRNNTNELVIFMHIPKTGGGTLNSILKKQYQEIEVIRSGGFWGDKQPWKNQFSKNKTKMLQCIRGHFPFGIHDQFPRKSTYCTMLRDPVERLISLYYHIMSSPDNRMYPKAKGLTMKQFMESEDFKIQTENMQTRQVSGGISPNLDLAKENLQNYFSVVGITDMYNESLFFMGQELGWSNYNINYKKKHVNPNRLTRDQIPIDVINMIEKKNELDIQLYNLSKQNLIERIDQLDRTTKEKLNNFSPFSSKK</sequence>
<comment type="caution">
    <text evidence="2">The sequence shown here is derived from an EMBL/GenBank/DDBJ whole genome shotgun (WGS) entry which is preliminary data.</text>
</comment>
<evidence type="ECO:0000313" key="2">
    <source>
        <dbReference type="EMBL" id="MDQ0200820.1"/>
    </source>
</evidence>
<evidence type="ECO:0000313" key="3">
    <source>
        <dbReference type="Proteomes" id="UP001224122"/>
    </source>
</evidence>
<feature type="coiled-coil region" evidence="1">
    <location>
        <begin position="220"/>
        <end position="247"/>
    </location>
</feature>
<keyword evidence="3" id="KW-1185">Reference proteome</keyword>
<dbReference type="InterPro" id="IPR005331">
    <property type="entry name" value="Sulfotransferase"/>
</dbReference>
<proteinExistence type="predicted"/>
<dbReference type="PANTHER" id="PTHR32301">
    <property type="entry name" value="COUNTIN RECEPTOR CNR3-RELATED"/>
    <property type="match status" value="1"/>
</dbReference>
<dbReference type="PANTHER" id="PTHR32301:SF6">
    <property type="entry name" value="GOLVESIN-RELATED"/>
    <property type="match status" value="1"/>
</dbReference>
<dbReference type="InterPro" id="IPR053259">
    <property type="entry name" value="Golvesin-related_Golgi"/>
</dbReference>
<dbReference type="InterPro" id="IPR027417">
    <property type="entry name" value="P-loop_NTPase"/>
</dbReference>
<organism evidence="2 3">
    <name type="scientific">Neobacillus ginsengisoli</name>
    <dbReference type="NCBI Taxonomy" id="904295"/>
    <lineage>
        <taxon>Bacteria</taxon>
        <taxon>Bacillati</taxon>
        <taxon>Bacillota</taxon>
        <taxon>Bacilli</taxon>
        <taxon>Bacillales</taxon>
        <taxon>Bacillaceae</taxon>
        <taxon>Neobacillus</taxon>
    </lineage>
</organism>
<evidence type="ECO:0008006" key="4">
    <source>
        <dbReference type="Google" id="ProtNLM"/>
    </source>
</evidence>
<protein>
    <recommendedName>
        <fullName evidence="4">Sulfotransferase family protein</fullName>
    </recommendedName>
</protein>
<name>A0ABT9XZY9_9BACI</name>
<accession>A0ABT9XZY9</accession>
<keyword evidence="1" id="KW-0175">Coiled coil</keyword>